<dbReference type="NCBIfam" id="TIGR00836">
    <property type="entry name" value="amt"/>
    <property type="match status" value="1"/>
</dbReference>
<feature type="compositionally biased region" description="Basic and acidic residues" evidence="9">
    <location>
        <begin position="471"/>
        <end position="486"/>
    </location>
</feature>
<proteinExistence type="inferred from homology"/>
<keyword evidence="4 8" id="KW-0812">Transmembrane</keyword>
<dbReference type="GO" id="GO:0008519">
    <property type="term" value="F:ammonium channel activity"/>
    <property type="evidence" value="ECO:0007669"/>
    <property type="project" value="InterPro"/>
</dbReference>
<reference evidence="11" key="1">
    <citation type="journal article" date="2013" name="BMC Genomics">
        <title>High-throughput genome sequencing of lichenizing fungi to assess gene loss in the ammonium transporter/ammonia permease gene family.</title>
        <authorList>
            <person name="McDonald T.R."/>
            <person name="Mueller O."/>
            <person name="Dietrich F.S."/>
            <person name="Lutzoni F."/>
        </authorList>
    </citation>
    <scope>NUCLEOTIDE SEQUENCE</scope>
</reference>
<protein>
    <recommendedName>
        <fullName evidence="8">Ammonium transporter</fullName>
    </recommendedName>
</protein>
<evidence type="ECO:0000256" key="8">
    <source>
        <dbReference type="RuleBase" id="RU362002"/>
    </source>
</evidence>
<evidence type="ECO:0000259" key="10">
    <source>
        <dbReference type="Pfam" id="PF00909"/>
    </source>
</evidence>
<dbReference type="PANTHER" id="PTHR43029:SF4">
    <property type="entry name" value="AMMONIUM TRANSPORTER MEP1-RELATED"/>
    <property type="match status" value="1"/>
</dbReference>
<dbReference type="Gene3D" id="1.10.3430.10">
    <property type="entry name" value="Ammonium transporter AmtB like domains"/>
    <property type="match status" value="1"/>
</dbReference>
<keyword evidence="3 8" id="KW-0813">Transport</keyword>
<feature type="transmembrane region" description="Helical" evidence="8">
    <location>
        <begin position="70"/>
        <end position="88"/>
    </location>
</feature>
<feature type="transmembrane region" description="Helical" evidence="8">
    <location>
        <begin position="128"/>
        <end position="150"/>
    </location>
</feature>
<evidence type="ECO:0000256" key="2">
    <source>
        <dbReference type="ARBA" id="ARBA00005887"/>
    </source>
</evidence>
<feature type="compositionally biased region" description="Basic and acidic residues" evidence="9">
    <location>
        <begin position="496"/>
        <end position="505"/>
    </location>
</feature>
<name>R4TPQ0_9PEZI</name>
<dbReference type="SUPFAM" id="SSF111352">
    <property type="entry name" value="Ammonium transporter"/>
    <property type="match status" value="1"/>
</dbReference>
<feature type="compositionally biased region" description="Basic and acidic residues" evidence="9">
    <location>
        <begin position="514"/>
        <end position="540"/>
    </location>
</feature>
<feature type="domain" description="Ammonium transporter AmtB-like" evidence="10">
    <location>
        <begin position="39"/>
        <end position="454"/>
    </location>
</feature>
<keyword evidence="6 8" id="KW-0472">Membrane</keyword>
<keyword evidence="7 8" id="KW-0924">Ammonia transport</keyword>
<evidence type="ECO:0000256" key="4">
    <source>
        <dbReference type="ARBA" id="ARBA00022692"/>
    </source>
</evidence>
<feature type="transmembrane region" description="Helical" evidence="8">
    <location>
        <begin position="286"/>
        <end position="304"/>
    </location>
</feature>
<comment type="similarity">
    <text evidence="2 8">Belongs to the ammonia transporter channel (TC 1.A.11.2) family.</text>
</comment>
<feature type="region of interest" description="Disordered" evidence="9">
    <location>
        <begin position="1"/>
        <end position="24"/>
    </location>
</feature>
<dbReference type="InterPro" id="IPR001905">
    <property type="entry name" value="Ammonium_transpt"/>
</dbReference>
<organism evidence="11">
    <name type="scientific">Arthonia cf. rubrocincta Perlmutter GBP 0182</name>
    <dbReference type="NCBI Taxonomy" id="1307825"/>
    <lineage>
        <taxon>Eukaryota</taxon>
        <taxon>Fungi</taxon>
        <taxon>Dikarya</taxon>
        <taxon>Ascomycota</taxon>
        <taxon>Pezizomycotina</taxon>
        <taxon>Arthoniomycetes</taxon>
        <taxon>Arthoniales</taxon>
        <taxon>Arthoniaceae</taxon>
        <taxon>Arthonia</taxon>
    </lineage>
</organism>
<feature type="transmembrane region" description="Helical" evidence="8">
    <location>
        <begin position="400"/>
        <end position="425"/>
    </location>
</feature>
<feature type="transmembrane region" description="Helical" evidence="8">
    <location>
        <begin position="258"/>
        <end position="279"/>
    </location>
</feature>
<accession>R4TPQ0</accession>
<dbReference type="FunFam" id="1.10.3430.10:FF:000003">
    <property type="entry name" value="Ammonium transporter"/>
    <property type="match status" value="1"/>
</dbReference>
<evidence type="ECO:0000256" key="6">
    <source>
        <dbReference type="ARBA" id="ARBA00023136"/>
    </source>
</evidence>
<evidence type="ECO:0000256" key="7">
    <source>
        <dbReference type="ARBA" id="ARBA00023177"/>
    </source>
</evidence>
<dbReference type="PROSITE" id="PS01219">
    <property type="entry name" value="AMMONIUM_TRANSP"/>
    <property type="match status" value="1"/>
</dbReference>
<sequence>MSYGFIGAPTPFNGSDPATGGDSTTENLNQWYQSGDQAYIIVASAMVLVMIPGLGFLYSGLARRKSALSMIWACMGSFSVITFQWYFWGYSLAFSPTQTNGFIGDLKHFGLMNTLGTPSPGSPLIPELLYSFYQMQFCATTAAIVVGAVAERGRLVPMMVFIFFWATLVYCPIACWAWNLNGWGYKYGVLDYAGGGPVEIGSGLSALAYSMVLGRRQEKMMLNFRPHNVSLITLGTVFLWFGWLGFNGGSSFGANLRAVMACWNSNLTAMFAAATWVILDWRLARKWSMVGWCSGCISGLVAATPASGFITPWASVILGIVTGAACNFATKIKFWIRIDDSMDVFAEHGIAGMIGLMANALFGADYIIGLDGVNTGLYAGGWINGSSTTTSNSTHNYKQFYIQLAYVLAATGYAFVMSAILALIINFIPGLHLRASEEAELLGMDDDQLGEFAYDYVEVRRDYLAWTPAKGDPHDNEAQIDPHDNEAQIPRGQRHGIPEHGDMLEGRSPSNSHENSDGSEHTGIGGDRHGIMAEKVLKGQ</sequence>
<feature type="transmembrane region" description="Helical" evidence="8">
    <location>
        <begin position="162"/>
        <end position="180"/>
    </location>
</feature>
<dbReference type="InterPro" id="IPR029020">
    <property type="entry name" value="Ammonium/urea_transptr"/>
</dbReference>
<feature type="region of interest" description="Disordered" evidence="9">
    <location>
        <begin position="468"/>
        <end position="540"/>
    </location>
</feature>
<dbReference type="InterPro" id="IPR024041">
    <property type="entry name" value="NH4_transpt_AmtB-like_dom"/>
</dbReference>
<evidence type="ECO:0000313" key="11">
    <source>
        <dbReference type="EMBL" id="AGM18782.1"/>
    </source>
</evidence>
<feature type="transmembrane region" description="Helical" evidence="8">
    <location>
        <begin position="38"/>
        <end position="58"/>
    </location>
</feature>
<keyword evidence="5 8" id="KW-1133">Transmembrane helix</keyword>
<dbReference type="EMBL" id="KC810856">
    <property type="protein sequence ID" value="AGM18782.1"/>
    <property type="molecule type" value="Genomic_DNA"/>
</dbReference>
<feature type="transmembrane region" description="Helical" evidence="8">
    <location>
        <begin position="350"/>
        <end position="368"/>
    </location>
</feature>
<dbReference type="Pfam" id="PF00909">
    <property type="entry name" value="Ammonium_transp"/>
    <property type="match status" value="1"/>
</dbReference>
<dbReference type="AlphaFoldDB" id="R4TPQ0"/>
<feature type="transmembrane region" description="Helical" evidence="8">
    <location>
        <begin position="226"/>
        <end position="246"/>
    </location>
</feature>
<dbReference type="PANTHER" id="PTHR43029">
    <property type="entry name" value="AMMONIUM TRANSPORTER MEP2"/>
    <property type="match status" value="1"/>
</dbReference>
<dbReference type="InterPro" id="IPR018047">
    <property type="entry name" value="Ammonium_transpt_CS"/>
</dbReference>
<comment type="subcellular location">
    <subcellularLocation>
        <location evidence="8">Cell membrane</location>
        <topology evidence="8">Multi-pass membrane protein</topology>
    </subcellularLocation>
    <subcellularLocation>
        <location evidence="1">Membrane</location>
        <topology evidence="1">Multi-pass membrane protein</topology>
    </subcellularLocation>
</comment>
<feature type="transmembrane region" description="Helical" evidence="8">
    <location>
        <begin position="310"/>
        <end position="329"/>
    </location>
</feature>
<dbReference type="GO" id="GO:0005886">
    <property type="term" value="C:plasma membrane"/>
    <property type="evidence" value="ECO:0007669"/>
    <property type="project" value="UniProtKB-SubCell"/>
</dbReference>
<feature type="transmembrane region" description="Helical" evidence="8">
    <location>
        <begin position="192"/>
        <end position="214"/>
    </location>
</feature>
<evidence type="ECO:0000256" key="5">
    <source>
        <dbReference type="ARBA" id="ARBA00022989"/>
    </source>
</evidence>
<evidence type="ECO:0000256" key="3">
    <source>
        <dbReference type="ARBA" id="ARBA00022448"/>
    </source>
</evidence>
<evidence type="ECO:0000256" key="9">
    <source>
        <dbReference type="SAM" id="MobiDB-lite"/>
    </source>
</evidence>
<evidence type="ECO:0000256" key="1">
    <source>
        <dbReference type="ARBA" id="ARBA00004141"/>
    </source>
</evidence>